<organism evidence="4 5">
    <name type="scientific">Streptomyces scabiei</name>
    <dbReference type="NCBI Taxonomy" id="1930"/>
    <lineage>
        <taxon>Bacteria</taxon>
        <taxon>Bacillati</taxon>
        <taxon>Actinomycetota</taxon>
        <taxon>Actinomycetes</taxon>
        <taxon>Kitasatosporales</taxon>
        <taxon>Streptomycetaceae</taxon>
        <taxon>Streptomyces</taxon>
    </lineage>
</organism>
<name>A0A100JHY6_STRSC</name>
<keyword evidence="3" id="KW-0472">Membrane</keyword>
<feature type="region of interest" description="Disordered" evidence="2">
    <location>
        <begin position="424"/>
        <end position="446"/>
    </location>
</feature>
<feature type="region of interest" description="Disordered" evidence="2">
    <location>
        <begin position="1"/>
        <end position="29"/>
    </location>
</feature>
<evidence type="ECO:0000256" key="3">
    <source>
        <dbReference type="SAM" id="Phobius"/>
    </source>
</evidence>
<dbReference type="Proteomes" id="UP000067448">
    <property type="component" value="Unassembled WGS sequence"/>
</dbReference>
<keyword evidence="3" id="KW-0812">Transmembrane</keyword>
<feature type="transmembrane region" description="Helical" evidence="3">
    <location>
        <begin position="171"/>
        <end position="188"/>
    </location>
</feature>
<dbReference type="EMBL" id="BCMM01000001">
    <property type="protein sequence ID" value="GAQ59878.1"/>
    <property type="molecule type" value="Genomic_DNA"/>
</dbReference>
<keyword evidence="1" id="KW-0175">Coiled coil</keyword>
<evidence type="ECO:0000256" key="1">
    <source>
        <dbReference type="SAM" id="Coils"/>
    </source>
</evidence>
<comment type="caution">
    <text evidence="4">The sequence shown here is derived from an EMBL/GenBank/DDBJ whole genome shotgun (WGS) entry which is preliminary data.</text>
</comment>
<evidence type="ECO:0000313" key="5">
    <source>
        <dbReference type="Proteomes" id="UP000067448"/>
    </source>
</evidence>
<sequence>MTSISPGGTASPPHVTHTAARHGGRPRIPLGETLTSALGMGPMPFTKIVRCHALVGEARRIGRDRPADAWTHSEDSLRGAAERRADEWVRTETGRTVEPAVATIKGLHAEARFLGHQLASLHERRYVGPHGESYTTAEAHGRHADWAARVEDEERAGSRAHRRIPPRAKKLLLGLLALDVIVLTFLMAKFLNVDLRRALLSADSVLRAVTALLFGILGTVGVALTMKLFGRRHRAYRAAHGGWDLAGGGSSRGGVRTLVSELLLCGLLALALGAAMAWRLVLDGPSDQRLLTGVMAALFALVIGAVAYLSYQSEFADGSTTTEAIDVLAPQLHGTHRTEEALRAKREILLRQAARLTAQLARDCARLRAEAQRRVVESTEDRAVRYARSVHQHCGYGSALPGPRLSLGDLDLALAQARSWTDTEAVPAVGGEGQGEQGDEGLAVVA</sequence>
<feature type="coiled-coil region" evidence="1">
    <location>
        <begin position="339"/>
        <end position="370"/>
    </location>
</feature>
<feature type="transmembrane region" description="Helical" evidence="3">
    <location>
        <begin position="258"/>
        <end position="278"/>
    </location>
</feature>
<feature type="transmembrane region" description="Helical" evidence="3">
    <location>
        <begin position="290"/>
        <end position="311"/>
    </location>
</feature>
<reference evidence="4 5" key="2">
    <citation type="journal article" date="2016" name="Genome Announc.">
        <title>Draft Genome Sequences of Streptomyces scabiei S58, Streptomyces turgidiscabies T45, and Streptomyces acidiscabies a10, the Pathogens of Potato Common Scab, Isolated in Japan.</title>
        <authorList>
            <person name="Tomihama T."/>
            <person name="Nishi Y."/>
            <person name="Sakai M."/>
            <person name="Ikenaga M."/>
            <person name="Okubo T."/>
            <person name="Ikeda S."/>
        </authorList>
    </citation>
    <scope>NUCLEOTIDE SEQUENCE [LARGE SCALE GENOMIC DNA]</scope>
    <source>
        <strain evidence="4 5">S58</strain>
    </source>
</reference>
<dbReference type="OrthoDB" id="5172155at2"/>
<gene>
    <name evidence="4" type="ORF">SsS58_00216</name>
</gene>
<evidence type="ECO:0000256" key="2">
    <source>
        <dbReference type="SAM" id="MobiDB-lite"/>
    </source>
</evidence>
<evidence type="ECO:0000313" key="4">
    <source>
        <dbReference type="EMBL" id="GAQ59878.1"/>
    </source>
</evidence>
<dbReference type="RefSeq" id="WP_059078053.1">
    <property type="nucleotide sequence ID" value="NZ_BCMM01000001.1"/>
</dbReference>
<protein>
    <submittedName>
        <fullName evidence="4">Uncharacterized protein</fullName>
    </submittedName>
</protein>
<keyword evidence="3" id="KW-1133">Transmembrane helix</keyword>
<dbReference type="AlphaFoldDB" id="A0A100JHY6"/>
<reference evidence="5" key="3">
    <citation type="submission" date="2016-02" db="EMBL/GenBank/DDBJ databases">
        <title>Draft genome of pathogenic Streptomyces sp. in Japan.</title>
        <authorList>
            <person name="Tomihama T."/>
            <person name="Ikenaga M."/>
            <person name="Sakai M."/>
            <person name="Okubo T."/>
            <person name="Ikeda S."/>
        </authorList>
    </citation>
    <scope>NUCLEOTIDE SEQUENCE [LARGE SCALE GENOMIC DNA]</scope>
    <source>
        <strain evidence="5">S58</strain>
    </source>
</reference>
<reference evidence="5" key="1">
    <citation type="submission" date="2015-11" db="EMBL/GenBank/DDBJ databases">
        <authorList>
            <consortium name="Cross-ministerial Strategic Innovation Promotion Program (SIP) consortium"/>
            <person name="Tomihama T."/>
            <person name="Ikenaga M."/>
            <person name="Sakai M."/>
            <person name="Okubo T."/>
            <person name="Ikeda S."/>
        </authorList>
    </citation>
    <scope>NUCLEOTIDE SEQUENCE [LARGE SCALE GENOMIC DNA]</scope>
    <source>
        <strain evidence="5">S58</strain>
    </source>
</reference>
<feature type="transmembrane region" description="Helical" evidence="3">
    <location>
        <begin position="208"/>
        <end position="229"/>
    </location>
</feature>
<accession>A0A100JHY6</accession>
<proteinExistence type="predicted"/>